<dbReference type="InterPro" id="IPR055231">
    <property type="entry name" value="2AA_helical"/>
</dbReference>
<evidence type="ECO:0000256" key="3">
    <source>
        <dbReference type="SAM" id="MobiDB-lite"/>
    </source>
</evidence>
<evidence type="ECO:0000313" key="6">
    <source>
        <dbReference type="Proteomes" id="UP000324907"/>
    </source>
</evidence>
<feature type="domain" description="Phosphatase 2A Regulatory Subunit A helical" evidence="4">
    <location>
        <begin position="40"/>
        <end position="272"/>
    </location>
</feature>
<dbReference type="InterPro" id="IPR038564">
    <property type="entry name" value="Maf1_sf"/>
</dbReference>
<dbReference type="Pfam" id="PF09174">
    <property type="entry name" value="Maf1"/>
    <property type="match status" value="1"/>
</dbReference>
<feature type="compositionally biased region" description="Low complexity" evidence="3">
    <location>
        <begin position="757"/>
        <end position="767"/>
    </location>
</feature>
<feature type="compositionally biased region" description="Acidic residues" evidence="3">
    <location>
        <begin position="1204"/>
        <end position="1214"/>
    </location>
</feature>
<name>A0A5A8DGB8_CAFRO</name>
<protein>
    <recommendedName>
        <fullName evidence="4">Phosphatase 2A Regulatory Subunit A helical domain-containing protein</fullName>
    </recommendedName>
</protein>
<feature type="compositionally biased region" description="Basic and acidic residues" evidence="3">
    <location>
        <begin position="733"/>
        <end position="744"/>
    </location>
</feature>
<feature type="compositionally biased region" description="Acidic residues" evidence="3">
    <location>
        <begin position="1222"/>
        <end position="1233"/>
    </location>
</feature>
<evidence type="ECO:0000259" key="4">
    <source>
        <dbReference type="Pfam" id="PF22956"/>
    </source>
</evidence>
<proteinExistence type="predicted"/>
<feature type="region of interest" description="Disordered" evidence="3">
    <location>
        <begin position="729"/>
        <end position="767"/>
    </location>
</feature>
<dbReference type="SUPFAM" id="SSF48371">
    <property type="entry name" value="ARM repeat"/>
    <property type="match status" value="1"/>
</dbReference>
<feature type="repeat" description="HEAT" evidence="2">
    <location>
        <begin position="92"/>
        <end position="130"/>
    </location>
</feature>
<dbReference type="EMBL" id="VLTL01000055">
    <property type="protein sequence ID" value="KAA0164543.1"/>
    <property type="molecule type" value="Genomic_DNA"/>
</dbReference>
<feature type="compositionally biased region" description="Gly residues" evidence="3">
    <location>
        <begin position="1252"/>
        <end position="1266"/>
    </location>
</feature>
<evidence type="ECO:0000256" key="2">
    <source>
        <dbReference type="PROSITE-ProRule" id="PRU00103"/>
    </source>
</evidence>
<feature type="repeat" description="HEAT" evidence="2">
    <location>
        <begin position="131"/>
        <end position="170"/>
    </location>
</feature>
<feature type="region of interest" description="Disordered" evidence="3">
    <location>
        <begin position="1068"/>
        <end position="1091"/>
    </location>
</feature>
<feature type="repeat" description="HEAT" evidence="2">
    <location>
        <begin position="46"/>
        <end position="83"/>
    </location>
</feature>
<accession>A0A5A8DGB8</accession>
<sequence>MMDEARPEGEARGPTFEDLTLDDTLNDLERVEVAETYGFEATRDRLLPLVDKRVSDEEFVVRQNLAEQLRGVARMLHEHGGDEGYSLIVERVLRSLARLVVDIQPEVRIAAGESLVTVAAMLKPADLGARLLTIVVHLAHNDEAEDMRMTAAVLLNELAVSLGPELCEQFVCSELEHLARDPVFRVRKATALNIDAVCRVVGPAVAAARLLPSFLLLADDDIWGVRKACAESLVCVSKALVPEVRVAKVLPLMQSFLRDASRWVRNSAYQHLGPFLATLPPAAITPAVLAPFIAMAPRVDPPRGTMPASTPPPDAELSIFCAFSFPAVAFTLGGARWDELRSLFLVLARHPEKKVRRPISYALHDIARVVGPDLTFRDLFPVFDLFCRDVDDVRRGVIRGMAPFLASLHPADREACVPVLRETLDSVPARGWRLRRLLARQMHSLARIFSPMMVFAQVRPVAESLLKDEVAAVRNAVAVRLAPLLETVGAASLVLREDIEASLLSGATSGNASTRLTLARALEALAAELPPEDFLGSFLATLKRLGRDPVPGVRRRVAALARRAAEAAASAKAAAAASDALKPAAPAAGSAVSTAGASAGASAAAGPASATSSPEAAAALAVCASEPSALGGSGGGGGGGKAGAIAVSGASEATTSSVRGADAVTMSTDDTAALFLIENPDRAPPTPALAYLADAPGMAELLAQLRRDADAEVRLAAGEEVVVGARRGAVGSDEGRGGPEHDEQGAASGAGSESMLAGESGEAPGVEGAPEVAVAPAVVGNPDDPDAFADAAFASGLPSSAAVAPAVSEAVCPHPLRWDGSFLQRPPMKFVEVPRFASVADSLRSHGRGDTRLHCRLELYASGKIVGQDKRTRREVERSMTAFDRAGIPAAASAAALGDLANAQHRKLLVDLVCTLNASFPDFDFVSVRPDSFVKASSTKAALGAVNQHFGEVGVDQGLLMEMWDAVNGELDLMDSEVYSHSSDADADPAVNAGTIWSFGYFIVDRSSSRIVYLACTAASRLARTPLGYRDAGSRVGDRASPESTGYPHAGTAAAAIAAAGGDGSSSSSAAAGAGAEALSSPPPVVHGSHAHSAGAVLAPTSRASGPPSSVFLAPVCSATSTVATTSALTAEEWEAQAAFAAGLPRTPGGAPSAAALLFSEPGKWSTQSATAQNGGAAAGTSSSAWRAVGSAGRAHGLPASGSDDADTDMEGDLEQQRSALADDDDDDDDMSGDGDGPRYRTDLGDDYEEGFGSGGPRPSQEGGGTMFDWEDVDT</sequence>
<dbReference type="InterPro" id="IPR016024">
    <property type="entry name" value="ARM-type_fold"/>
</dbReference>
<dbReference type="PANTHER" id="PTHR10648">
    <property type="entry name" value="SERINE/THREONINE-PROTEIN PHOSPHATASE PP2A 65 KDA REGULATORY SUBUNIT"/>
    <property type="match status" value="1"/>
</dbReference>
<feature type="region of interest" description="Disordered" evidence="3">
    <location>
        <begin position="1188"/>
        <end position="1275"/>
    </location>
</feature>
<dbReference type="InterPro" id="IPR011989">
    <property type="entry name" value="ARM-like"/>
</dbReference>
<dbReference type="Proteomes" id="UP000324907">
    <property type="component" value="Unassembled WGS sequence"/>
</dbReference>
<keyword evidence="1" id="KW-0677">Repeat</keyword>
<dbReference type="InterPro" id="IPR015257">
    <property type="entry name" value="Maf1"/>
</dbReference>
<evidence type="ECO:0000313" key="5">
    <source>
        <dbReference type="EMBL" id="KAA0164543.1"/>
    </source>
</evidence>
<dbReference type="InterPro" id="IPR021133">
    <property type="entry name" value="HEAT_type_2"/>
</dbReference>
<dbReference type="Gene3D" id="3.40.1000.50">
    <property type="entry name" value="Repressor of RNA polymerase III transcription Maf1"/>
    <property type="match status" value="1"/>
</dbReference>
<dbReference type="Gene3D" id="1.25.10.10">
    <property type="entry name" value="Leucine-rich Repeat Variant"/>
    <property type="match status" value="1"/>
</dbReference>
<gene>
    <name evidence="5" type="ORF">FNF28_03782</name>
</gene>
<dbReference type="InterPro" id="IPR051023">
    <property type="entry name" value="PP2A_Regulatory_Subunit_A"/>
</dbReference>
<dbReference type="Pfam" id="PF22956">
    <property type="entry name" value="VPS15-like_hel"/>
    <property type="match status" value="1"/>
</dbReference>
<evidence type="ECO:0000256" key="1">
    <source>
        <dbReference type="ARBA" id="ARBA00022737"/>
    </source>
</evidence>
<dbReference type="PROSITE" id="PS50077">
    <property type="entry name" value="HEAT_REPEAT"/>
    <property type="match status" value="5"/>
</dbReference>
<dbReference type="GO" id="GO:0019888">
    <property type="term" value="F:protein phosphatase regulator activity"/>
    <property type="evidence" value="ECO:0007669"/>
    <property type="project" value="TreeGrafter"/>
</dbReference>
<dbReference type="PANTHER" id="PTHR10648:SF1">
    <property type="entry name" value="SERINE_THREONINE-PROTEIN PHOSPHATASE 4 REGULATORY SUBUNIT 1"/>
    <property type="match status" value="1"/>
</dbReference>
<reference evidence="5 6" key="1">
    <citation type="submission" date="2019-07" db="EMBL/GenBank/DDBJ databases">
        <title>Genomes of Cafeteria roenbergensis.</title>
        <authorList>
            <person name="Fischer M.G."/>
            <person name="Hackl T."/>
            <person name="Roman M."/>
        </authorList>
    </citation>
    <scope>NUCLEOTIDE SEQUENCE [LARGE SCALE GENOMIC DNA]</scope>
    <source>
        <strain evidence="5 6">RCC970-E3</strain>
    </source>
</reference>
<dbReference type="AlphaFoldDB" id="A0A5A8DGB8"/>
<feature type="compositionally biased region" description="Low complexity" evidence="3">
    <location>
        <begin position="1068"/>
        <end position="1080"/>
    </location>
</feature>
<feature type="repeat" description="HEAT" evidence="2">
    <location>
        <begin position="210"/>
        <end position="248"/>
    </location>
</feature>
<comment type="caution">
    <text evidence="5">The sequence shown here is derived from an EMBL/GenBank/DDBJ whole genome shotgun (WGS) entry which is preliminary data.</text>
</comment>
<dbReference type="GO" id="GO:0005737">
    <property type="term" value="C:cytoplasm"/>
    <property type="evidence" value="ECO:0007669"/>
    <property type="project" value="TreeGrafter"/>
</dbReference>
<organism evidence="5 6">
    <name type="scientific">Cafeteria roenbergensis</name>
    <name type="common">Marine flagellate</name>
    <dbReference type="NCBI Taxonomy" id="33653"/>
    <lineage>
        <taxon>Eukaryota</taxon>
        <taxon>Sar</taxon>
        <taxon>Stramenopiles</taxon>
        <taxon>Bigyra</taxon>
        <taxon>Opalozoa</taxon>
        <taxon>Bicosoecida</taxon>
        <taxon>Cafeteriaceae</taxon>
        <taxon>Cafeteria</taxon>
    </lineage>
</organism>
<feature type="repeat" description="HEAT" evidence="2">
    <location>
        <begin position="458"/>
        <end position="493"/>
    </location>
</feature>
<dbReference type="GO" id="GO:0016480">
    <property type="term" value="P:negative regulation of transcription by RNA polymerase III"/>
    <property type="evidence" value="ECO:0007669"/>
    <property type="project" value="InterPro"/>
</dbReference>